<evidence type="ECO:0000313" key="1">
    <source>
        <dbReference type="EMBL" id="RHN69678.1"/>
    </source>
</evidence>
<dbReference type="EMBL" id="PSQE01000003">
    <property type="protein sequence ID" value="RHN69678.1"/>
    <property type="molecule type" value="Genomic_DNA"/>
</dbReference>
<accession>A0A396IYD3</accession>
<dbReference type="Gramene" id="rna18180">
    <property type="protein sequence ID" value="RHN69678.1"/>
    <property type="gene ID" value="gene18180"/>
</dbReference>
<comment type="caution">
    <text evidence="1">The sequence shown here is derived from an EMBL/GenBank/DDBJ whole genome shotgun (WGS) entry which is preliminary data.</text>
</comment>
<proteinExistence type="predicted"/>
<name>A0A396IYD3_MEDTR</name>
<gene>
    <name evidence="1" type="ORF">MtrunA17_Chr3g0127391</name>
</gene>
<dbReference type="Proteomes" id="UP000265566">
    <property type="component" value="Chromosome 3"/>
</dbReference>
<reference evidence="2" key="1">
    <citation type="journal article" date="2018" name="Nat. Plants">
        <title>Whole-genome landscape of Medicago truncatula symbiotic genes.</title>
        <authorList>
            <person name="Pecrix Y."/>
            <person name="Staton S.E."/>
            <person name="Sallet E."/>
            <person name="Lelandais-Briere C."/>
            <person name="Moreau S."/>
            <person name="Carrere S."/>
            <person name="Blein T."/>
            <person name="Jardinaud M.F."/>
            <person name="Latrasse D."/>
            <person name="Zouine M."/>
            <person name="Zahm M."/>
            <person name="Kreplak J."/>
            <person name="Mayjonade B."/>
            <person name="Satge C."/>
            <person name="Perez M."/>
            <person name="Cauet S."/>
            <person name="Marande W."/>
            <person name="Chantry-Darmon C."/>
            <person name="Lopez-Roques C."/>
            <person name="Bouchez O."/>
            <person name="Berard A."/>
            <person name="Debelle F."/>
            <person name="Munos S."/>
            <person name="Bendahmane A."/>
            <person name="Berges H."/>
            <person name="Niebel A."/>
            <person name="Buitink J."/>
            <person name="Frugier F."/>
            <person name="Benhamed M."/>
            <person name="Crespi M."/>
            <person name="Gouzy J."/>
            <person name="Gamas P."/>
        </authorList>
    </citation>
    <scope>NUCLEOTIDE SEQUENCE [LARGE SCALE GENOMIC DNA]</scope>
    <source>
        <strain evidence="2">cv. Jemalong A17</strain>
    </source>
</reference>
<organism evidence="1 2">
    <name type="scientific">Medicago truncatula</name>
    <name type="common">Barrel medic</name>
    <name type="synonym">Medicago tribuloides</name>
    <dbReference type="NCBI Taxonomy" id="3880"/>
    <lineage>
        <taxon>Eukaryota</taxon>
        <taxon>Viridiplantae</taxon>
        <taxon>Streptophyta</taxon>
        <taxon>Embryophyta</taxon>
        <taxon>Tracheophyta</taxon>
        <taxon>Spermatophyta</taxon>
        <taxon>Magnoliopsida</taxon>
        <taxon>eudicotyledons</taxon>
        <taxon>Gunneridae</taxon>
        <taxon>Pentapetalae</taxon>
        <taxon>rosids</taxon>
        <taxon>fabids</taxon>
        <taxon>Fabales</taxon>
        <taxon>Fabaceae</taxon>
        <taxon>Papilionoideae</taxon>
        <taxon>50 kb inversion clade</taxon>
        <taxon>NPAAA clade</taxon>
        <taxon>Hologalegina</taxon>
        <taxon>IRL clade</taxon>
        <taxon>Trifolieae</taxon>
        <taxon>Medicago</taxon>
    </lineage>
</organism>
<sequence>MIPSMKFNTLDMFTPVDFPANKRSRSSIKIIDFGVVCIRSVFQSEPSIIFETSMS</sequence>
<dbReference type="AlphaFoldDB" id="A0A396IYD3"/>
<protein>
    <submittedName>
        <fullName evidence="1">Uncharacterized protein</fullName>
    </submittedName>
</protein>
<evidence type="ECO:0000313" key="2">
    <source>
        <dbReference type="Proteomes" id="UP000265566"/>
    </source>
</evidence>